<evidence type="ECO:0000313" key="2">
    <source>
        <dbReference type="Proteomes" id="UP000324222"/>
    </source>
</evidence>
<sequence>MPPPSRHHQPWHTNSRDVLHGFLQRDEQHYNITTPHHITRPWRHLVDVEWTGCMQHGTVTCQDKLETR</sequence>
<dbReference type="Proteomes" id="UP000324222">
    <property type="component" value="Unassembled WGS sequence"/>
</dbReference>
<gene>
    <name evidence="1" type="ORF">E2C01_057998</name>
</gene>
<keyword evidence="2" id="KW-1185">Reference proteome</keyword>
<proteinExistence type="predicted"/>
<accession>A0A5B7GV07</accession>
<reference evidence="1 2" key="1">
    <citation type="submission" date="2019-05" db="EMBL/GenBank/DDBJ databases">
        <title>Another draft genome of Portunus trituberculatus and its Hox gene families provides insights of decapod evolution.</title>
        <authorList>
            <person name="Jeong J.-H."/>
            <person name="Song I."/>
            <person name="Kim S."/>
            <person name="Choi T."/>
            <person name="Kim D."/>
            <person name="Ryu S."/>
            <person name="Kim W."/>
        </authorList>
    </citation>
    <scope>NUCLEOTIDE SEQUENCE [LARGE SCALE GENOMIC DNA]</scope>
    <source>
        <tissue evidence="1">Muscle</tissue>
    </source>
</reference>
<dbReference type="AlphaFoldDB" id="A0A5B7GV07"/>
<evidence type="ECO:0000313" key="1">
    <source>
        <dbReference type="EMBL" id="MPC63890.1"/>
    </source>
</evidence>
<comment type="caution">
    <text evidence="1">The sequence shown here is derived from an EMBL/GenBank/DDBJ whole genome shotgun (WGS) entry which is preliminary data.</text>
</comment>
<dbReference type="EMBL" id="VSRR010021384">
    <property type="protein sequence ID" value="MPC63890.1"/>
    <property type="molecule type" value="Genomic_DNA"/>
</dbReference>
<name>A0A5B7GV07_PORTR</name>
<protein>
    <submittedName>
        <fullName evidence="1">Uncharacterized protein</fullName>
    </submittedName>
</protein>
<organism evidence="1 2">
    <name type="scientific">Portunus trituberculatus</name>
    <name type="common">Swimming crab</name>
    <name type="synonym">Neptunus trituberculatus</name>
    <dbReference type="NCBI Taxonomy" id="210409"/>
    <lineage>
        <taxon>Eukaryota</taxon>
        <taxon>Metazoa</taxon>
        <taxon>Ecdysozoa</taxon>
        <taxon>Arthropoda</taxon>
        <taxon>Crustacea</taxon>
        <taxon>Multicrustacea</taxon>
        <taxon>Malacostraca</taxon>
        <taxon>Eumalacostraca</taxon>
        <taxon>Eucarida</taxon>
        <taxon>Decapoda</taxon>
        <taxon>Pleocyemata</taxon>
        <taxon>Brachyura</taxon>
        <taxon>Eubrachyura</taxon>
        <taxon>Portunoidea</taxon>
        <taxon>Portunidae</taxon>
        <taxon>Portuninae</taxon>
        <taxon>Portunus</taxon>
    </lineage>
</organism>